<gene>
    <name evidence="1" type="ORF">H9Q76_10125</name>
</gene>
<dbReference type="Proteomes" id="UP000515819">
    <property type="component" value="Chromosome"/>
</dbReference>
<accession>A0A7G9FKK9</accession>
<proteinExistence type="predicted"/>
<name>A0A7G9FKK9_9FIRM</name>
<dbReference type="InterPro" id="IPR012644">
    <property type="entry name" value="CHP02300_FYDLN_acid"/>
</dbReference>
<keyword evidence="2" id="KW-1185">Reference proteome</keyword>
<dbReference type="RefSeq" id="WP_118544712.1">
    <property type="nucleotide sequence ID" value="NZ_CP060632.1"/>
</dbReference>
<sequence>MYYVPEGTTRCGYYECESCGEKFLSLQTMEHINCPYCEAEFDPEIGPDETMQVAEDTAKLIQVLEGEDVEKMDALLSLAITGGNFEWI</sequence>
<dbReference type="EMBL" id="CP060632">
    <property type="protein sequence ID" value="QNL99090.1"/>
    <property type="molecule type" value="Genomic_DNA"/>
</dbReference>
<dbReference type="AlphaFoldDB" id="A0A7G9FKK9"/>
<organism evidence="1 2">
    <name type="scientific">Wujia chipingensis</name>
    <dbReference type="NCBI Taxonomy" id="2763670"/>
    <lineage>
        <taxon>Bacteria</taxon>
        <taxon>Bacillati</taxon>
        <taxon>Bacillota</taxon>
        <taxon>Clostridia</taxon>
        <taxon>Lachnospirales</taxon>
        <taxon>Lachnospiraceae</taxon>
        <taxon>Wujia</taxon>
    </lineage>
</organism>
<evidence type="ECO:0000313" key="1">
    <source>
        <dbReference type="EMBL" id="QNL99090.1"/>
    </source>
</evidence>
<dbReference type="KEGG" id="wcp:H9Q76_10125"/>
<dbReference type="Pfam" id="PF09538">
    <property type="entry name" value="FYDLN_acid"/>
    <property type="match status" value="1"/>
</dbReference>
<protein>
    <submittedName>
        <fullName evidence="1">FYDLN acid domain-containing protein</fullName>
    </submittedName>
</protein>
<dbReference type="SUPFAM" id="SSF57850">
    <property type="entry name" value="RING/U-box"/>
    <property type="match status" value="1"/>
</dbReference>
<reference evidence="1 2" key="1">
    <citation type="submission" date="2020-08" db="EMBL/GenBank/DDBJ databases">
        <authorList>
            <person name="Liu C."/>
            <person name="Sun Q."/>
        </authorList>
    </citation>
    <scope>NUCLEOTIDE SEQUENCE [LARGE SCALE GENOMIC DNA]</scope>
    <source>
        <strain evidence="1 2">NSJ-4</strain>
    </source>
</reference>
<evidence type="ECO:0000313" key="2">
    <source>
        <dbReference type="Proteomes" id="UP000515819"/>
    </source>
</evidence>